<protein>
    <recommendedName>
        <fullName evidence="2 10">FAD:protein FMN transferase</fullName>
        <ecNumber evidence="1 10">2.7.1.180</ecNumber>
    </recommendedName>
    <alternativeName>
        <fullName evidence="8 10">Flavin transferase</fullName>
    </alternativeName>
</protein>
<keyword evidence="7 10" id="KW-0460">Magnesium</keyword>
<reference evidence="13 14" key="1">
    <citation type="submission" date="2016-10" db="EMBL/GenBank/DDBJ databases">
        <authorList>
            <person name="de Groot N.N."/>
        </authorList>
    </citation>
    <scope>NUCLEOTIDE SEQUENCE [LARGE SCALE GENOMIC DNA]</scope>
    <source>
        <strain evidence="13 14">DSM 23310</strain>
    </source>
</reference>
<evidence type="ECO:0000256" key="11">
    <source>
        <dbReference type="PIRSR" id="PIRSR006268-2"/>
    </source>
</evidence>
<dbReference type="InterPro" id="IPR003374">
    <property type="entry name" value="ApbE-like_sf"/>
</dbReference>
<keyword evidence="12 13" id="KW-0449">Lipoprotein</keyword>
<evidence type="ECO:0000256" key="12">
    <source>
        <dbReference type="RuleBase" id="RU363002"/>
    </source>
</evidence>
<accession>A0A1H3BTM6</accession>
<sequence length="349" mass="39411">MKSKKSILLLIVIILLQFTVGCKKDVPGPLAKSEFLMNTYITLRIYDKKDKNILDKAFDRLREIENRMSVTIEDSDVSLINQNAGIKPVKVHEDVYYVIKEAKYFAELSNGAFDPTIGPLTDLWNITGDELRERESIPTEDEIKEALELVDYRDLELLEDNQVFLKKEGMKLNLGGIVKGYAADEVKRIFLENGVESAIIDLGGNLYVMGEKEDGEAWKIGIQDPFKEERDYLGILKVKNKSVVTSGDYERYIIYNGEKYHHILDPKTGYPSENEVSGITIISDKSIVGDGLSTALFILGVEGGSKLVNQLGDIQAIFVTKMEEVIVHEDIIEDFSLRDSNYSLILNQK</sequence>
<dbReference type="PROSITE" id="PS51257">
    <property type="entry name" value="PROKAR_LIPOPROTEIN"/>
    <property type="match status" value="1"/>
</dbReference>
<keyword evidence="6 10" id="KW-0274">FAD</keyword>
<dbReference type="Pfam" id="PF02424">
    <property type="entry name" value="ApbE"/>
    <property type="match status" value="1"/>
</dbReference>
<dbReference type="GO" id="GO:0046872">
    <property type="term" value="F:metal ion binding"/>
    <property type="evidence" value="ECO:0007669"/>
    <property type="project" value="UniProtKB-UniRule"/>
</dbReference>
<keyword evidence="4 10" id="KW-0808">Transferase</keyword>
<evidence type="ECO:0000313" key="14">
    <source>
        <dbReference type="Proteomes" id="UP000198828"/>
    </source>
</evidence>
<organism evidence="13 14">
    <name type="scientific">Tepidimicrobium xylanilyticum</name>
    <dbReference type="NCBI Taxonomy" id="1123352"/>
    <lineage>
        <taxon>Bacteria</taxon>
        <taxon>Bacillati</taxon>
        <taxon>Bacillota</taxon>
        <taxon>Tissierellia</taxon>
        <taxon>Tissierellales</taxon>
        <taxon>Tepidimicrobiaceae</taxon>
        <taxon>Tepidimicrobium</taxon>
    </lineage>
</organism>
<name>A0A1H3BTM6_9FIRM</name>
<feature type="binding site" evidence="11">
    <location>
        <position position="176"/>
    </location>
    <ligand>
        <name>Mg(2+)</name>
        <dbReference type="ChEBI" id="CHEBI:18420"/>
    </ligand>
</feature>
<evidence type="ECO:0000256" key="4">
    <source>
        <dbReference type="ARBA" id="ARBA00022679"/>
    </source>
</evidence>
<dbReference type="SUPFAM" id="SSF143631">
    <property type="entry name" value="ApbE-like"/>
    <property type="match status" value="1"/>
</dbReference>
<comment type="function">
    <text evidence="12">Flavin transferase that catalyzes the transfer of the FMN moiety of FAD and its covalent binding to the hydroxyl group of a threonine residue in a target flavoprotein.</text>
</comment>
<keyword evidence="5 10" id="KW-0479">Metal-binding</keyword>
<feature type="binding site" evidence="11">
    <location>
        <position position="294"/>
    </location>
    <ligand>
        <name>Mg(2+)</name>
        <dbReference type="ChEBI" id="CHEBI:18420"/>
    </ligand>
</feature>
<keyword evidence="12" id="KW-0472">Membrane</keyword>
<evidence type="ECO:0000256" key="8">
    <source>
        <dbReference type="ARBA" id="ARBA00031306"/>
    </source>
</evidence>
<dbReference type="PIRSF" id="PIRSF006268">
    <property type="entry name" value="ApbE"/>
    <property type="match status" value="1"/>
</dbReference>
<dbReference type="PANTHER" id="PTHR30040">
    <property type="entry name" value="THIAMINE BIOSYNTHESIS LIPOPROTEIN APBE"/>
    <property type="match status" value="1"/>
</dbReference>
<gene>
    <name evidence="13" type="ORF">SAMN05660923_02318</name>
</gene>
<evidence type="ECO:0000313" key="13">
    <source>
        <dbReference type="EMBL" id="SDX45257.1"/>
    </source>
</evidence>
<dbReference type="RefSeq" id="WP_093753859.1">
    <property type="nucleotide sequence ID" value="NZ_FNNG01000011.1"/>
</dbReference>
<feature type="binding site" evidence="11">
    <location>
        <position position="290"/>
    </location>
    <ligand>
        <name>Mg(2+)</name>
        <dbReference type="ChEBI" id="CHEBI:18420"/>
    </ligand>
</feature>
<evidence type="ECO:0000256" key="9">
    <source>
        <dbReference type="ARBA" id="ARBA00048540"/>
    </source>
</evidence>
<keyword evidence="12" id="KW-0997">Cell inner membrane</keyword>
<comment type="catalytic activity">
    <reaction evidence="9 10 12">
        <text>L-threonyl-[protein] + FAD = FMN-L-threonyl-[protein] + AMP + H(+)</text>
        <dbReference type="Rhea" id="RHEA:36847"/>
        <dbReference type="Rhea" id="RHEA-COMP:11060"/>
        <dbReference type="Rhea" id="RHEA-COMP:11061"/>
        <dbReference type="ChEBI" id="CHEBI:15378"/>
        <dbReference type="ChEBI" id="CHEBI:30013"/>
        <dbReference type="ChEBI" id="CHEBI:57692"/>
        <dbReference type="ChEBI" id="CHEBI:74257"/>
        <dbReference type="ChEBI" id="CHEBI:456215"/>
        <dbReference type="EC" id="2.7.1.180"/>
    </reaction>
</comment>
<keyword evidence="14" id="KW-1185">Reference proteome</keyword>
<evidence type="ECO:0000256" key="3">
    <source>
        <dbReference type="ARBA" id="ARBA00022630"/>
    </source>
</evidence>
<comment type="cofactor">
    <cofactor evidence="11">
        <name>Mg(2+)</name>
        <dbReference type="ChEBI" id="CHEBI:18420"/>
    </cofactor>
    <cofactor evidence="11">
        <name>Mn(2+)</name>
        <dbReference type="ChEBI" id="CHEBI:29035"/>
    </cofactor>
    <text evidence="11">Magnesium. Can also use manganese.</text>
</comment>
<evidence type="ECO:0000256" key="7">
    <source>
        <dbReference type="ARBA" id="ARBA00022842"/>
    </source>
</evidence>
<dbReference type="PANTHER" id="PTHR30040:SF2">
    <property type="entry name" value="FAD:PROTEIN FMN TRANSFERASE"/>
    <property type="match status" value="1"/>
</dbReference>
<proteinExistence type="inferred from homology"/>
<dbReference type="AlphaFoldDB" id="A0A1H3BTM6"/>
<dbReference type="GO" id="GO:0005886">
    <property type="term" value="C:plasma membrane"/>
    <property type="evidence" value="ECO:0007669"/>
    <property type="project" value="UniProtKB-SubCell"/>
</dbReference>
<dbReference type="EC" id="2.7.1.180" evidence="1 10"/>
<dbReference type="GO" id="GO:0016740">
    <property type="term" value="F:transferase activity"/>
    <property type="evidence" value="ECO:0007669"/>
    <property type="project" value="UniProtKB-UniRule"/>
</dbReference>
<dbReference type="InterPro" id="IPR024932">
    <property type="entry name" value="ApbE"/>
</dbReference>
<evidence type="ECO:0000256" key="1">
    <source>
        <dbReference type="ARBA" id="ARBA00011955"/>
    </source>
</evidence>
<comment type="similarity">
    <text evidence="10 12">Belongs to the ApbE family.</text>
</comment>
<evidence type="ECO:0000256" key="6">
    <source>
        <dbReference type="ARBA" id="ARBA00022827"/>
    </source>
</evidence>
<comment type="subcellular location">
    <subcellularLocation>
        <location evidence="12">Cell inner membrane</location>
        <topology evidence="12">Lipid-anchor</topology>
        <orientation evidence="12">Periplasmic side</orientation>
    </subcellularLocation>
</comment>
<evidence type="ECO:0000256" key="5">
    <source>
        <dbReference type="ARBA" id="ARBA00022723"/>
    </source>
</evidence>
<evidence type="ECO:0000256" key="10">
    <source>
        <dbReference type="PIRNR" id="PIRNR006268"/>
    </source>
</evidence>
<dbReference type="OrthoDB" id="9778595at2"/>
<dbReference type="Gene3D" id="3.10.520.10">
    <property type="entry name" value="ApbE-like domains"/>
    <property type="match status" value="1"/>
</dbReference>
<keyword evidence="12" id="KW-1003">Cell membrane</keyword>
<dbReference type="EMBL" id="FNNG01000011">
    <property type="protein sequence ID" value="SDX45257.1"/>
    <property type="molecule type" value="Genomic_DNA"/>
</dbReference>
<keyword evidence="3 10" id="KW-0285">Flavoprotein</keyword>
<evidence type="ECO:0000256" key="2">
    <source>
        <dbReference type="ARBA" id="ARBA00016337"/>
    </source>
</evidence>
<dbReference type="Proteomes" id="UP000198828">
    <property type="component" value="Unassembled WGS sequence"/>
</dbReference>